<evidence type="ECO:0008006" key="4">
    <source>
        <dbReference type="Google" id="ProtNLM"/>
    </source>
</evidence>
<dbReference type="Proteomes" id="UP000693738">
    <property type="component" value="Unassembled WGS sequence"/>
</dbReference>
<feature type="compositionally biased region" description="Basic and acidic residues" evidence="1">
    <location>
        <begin position="1"/>
        <end position="12"/>
    </location>
</feature>
<evidence type="ECO:0000313" key="3">
    <source>
        <dbReference type="Proteomes" id="UP000693738"/>
    </source>
</evidence>
<dbReference type="AlphaFoldDB" id="A0A8J2J3M0"/>
<reference evidence="2" key="1">
    <citation type="submission" date="2021-05" db="EMBL/GenBank/DDBJ databases">
        <authorList>
            <person name="Khan N."/>
        </authorList>
    </citation>
    <scope>NUCLEOTIDE SEQUENCE</scope>
</reference>
<feature type="region of interest" description="Disordered" evidence="1">
    <location>
        <begin position="1"/>
        <end position="23"/>
    </location>
</feature>
<organism evidence="2 3">
    <name type="scientific">Fusarium equiseti</name>
    <name type="common">Fusarium scirpi</name>
    <dbReference type="NCBI Taxonomy" id="61235"/>
    <lineage>
        <taxon>Eukaryota</taxon>
        <taxon>Fungi</taxon>
        <taxon>Dikarya</taxon>
        <taxon>Ascomycota</taxon>
        <taxon>Pezizomycotina</taxon>
        <taxon>Sordariomycetes</taxon>
        <taxon>Hypocreomycetidae</taxon>
        <taxon>Hypocreales</taxon>
        <taxon>Nectriaceae</taxon>
        <taxon>Fusarium</taxon>
        <taxon>Fusarium incarnatum-equiseti species complex</taxon>
    </lineage>
</organism>
<name>A0A8J2J3M0_FUSEQ</name>
<gene>
    <name evidence="2" type="ORF">FEQUK3_LOCUS12121</name>
</gene>
<accession>A0A8J2J3M0</accession>
<evidence type="ECO:0000256" key="1">
    <source>
        <dbReference type="SAM" id="MobiDB-lite"/>
    </source>
</evidence>
<evidence type="ECO:0000313" key="2">
    <source>
        <dbReference type="EMBL" id="CAG7566425.1"/>
    </source>
</evidence>
<proteinExistence type="predicted"/>
<comment type="caution">
    <text evidence="2">The sequence shown here is derived from an EMBL/GenBank/DDBJ whole genome shotgun (WGS) entry which is preliminary data.</text>
</comment>
<protein>
    <recommendedName>
        <fullName evidence="4">HNH nuclease domain-containing protein</fullName>
    </recommendedName>
</protein>
<dbReference type="EMBL" id="CAJSTJ010000206">
    <property type="protein sequence ID" value="CAG7566425.1"/>
    <property type="molecule type" value="Genomic_DNA"/>
</dbReference>
<sequence length="404" mass="46461">MKPSKESPHHAPAESWADDFQPPVPFIPVSDSEYRLDRAQILMEALKKDRWPGKRKLYMRGEDLAAVLMVAREELENDGSLSRDTKSLFPFSETETFEAIAHFGIHYMLHVDPNNLEDARWQNAIPELMEEQPEFGEELYYEGGLEAMDKAWKYRSRFQTAEYLQPVRRSRSTVKAEEAKCQSRDKGRCVVTGKPLPQVFWFIPFTWNDTVDHMNATGQDFCGCLHLAGVNLMDGLTPPCSVRKLGGSHKAWNMLCVDLDLQRYLKDGLCAFKWLTNDPTPNGEVRVTLQFHWMPILERRCGLKMNIDRRGKRNDLRKLVEDIRNFNQGPHVTHKYGTVMDKYGKPLRSGYLIYITMPKQDAEQCRDAVKVHWACVVYTALCGAAGKPWLLAAEAEDQSTEWVD</sequence>